<dbReference type="RefSeq" id="XP_001326840.1">
    <property type="nucleotide sequence ID" value="XM_001326805.1"/>
</dbReference>
<evidence type="ECO:0000256" key="4">
    <source>
        <dbReference type="ARBA" id="ARBA00023136"/>
    </source>
</evidence>
<feature type="transmembrane region" description="Helical" evidence="6">
    <location>
        <begin position="38"/>
        <end position="61"/>
    </location>
</feature>
<name>A2DYE0_TRIV3</name>
<dbReference type="OrthoDB" id="429851at2759"/>
<evidence type="ECO:0000256" key="2">
    <source>
        <dbReference type="ARBA" id="ARBA00022692"/>
    </source>
</evidence>
<feature type="transmembrane region" description="Helical" evidence="6">
    <location>
        <begin position="139"/>
        <end position="164"/>
    </location>
</feature>
<dbReference type="InParanoid" id="A2DYE0"/>
<proteinExistence type="predicted"/>
<gene>
    <name evidence="7" type="ORF">TVAG_393450</name>
</gene>
<comment type="subcellular location">
    <subcellularLocation>
        <location evidence="1">Membrane</location>
        <topology evidence="1">Multi-pass membrane protein</topology>
    </subcellularLocation>
</comment>
<feature type="transmembrane region" description="Helical" evidence="6">
    <location>
        <begin position="12"/>
        <end position="31"/>
    </location>
</feature>
<keyword evidence="2 6" id="KW-0812">Transmembrane</keyword>
<dbReference type="InterPro" id="IPR052081">
    <property type="entry name" value="Dispatched_Hh_regulator"/>
</dbReference>
<feature type="transmembrane region" description="Helical" evidence="6">
    <location>
        <begin position="67"/>
        <end position="88"/>
    </location>
</feature>
<dbReference type="KEGG" id="tva:4772610"/>
<evidence type="ECO:0000313" key="8">
    <source>
        <dbReference type="Proteomes" id="UP000001542"/>
    </source>
</evidence>
<dbReference type="OMA" id="CICCITI"/>
<accession>A2DYE0</accession>
<evidence type="ECO:0000313" key="7">
    <source>
        <dbReference type="EMBL" id="EAY14617.1"/>
    </source>
</evidence>
<dbReference type="VEuPathDB" id="TrichDB:TVAG_393450"/>
<evidence type="ECO:0000256" key="1">
    <source>
        <dbReference type="ARBA" id="ARBA00004141"/>
    </source>
</evidence>
<dbReference type="SUPFAM" id="SSF82866">
    <property type="entry name" value="Multidrug efflux transporter AcrB transmembrane domain"/>
    <property type="match status" value="1"/>
</dbReference>
<organism evidence="7 8">
    <name type="scientific">Trichomonas vaginalis (strain ATCC PRA-98 / G3)</name>
    <dbReference type="NCBI Taxonomy" id="412133"/>
    <lineage>
        <taxon>Eukaryota</taxon>
        <taxon>Metamonada</taxon>
        <taxon>Parabasalia</taxon>
        <taxon>Trichomonadida</taxon>
        <taxon>Trichomonadidae</taxon>
        <taxon>Trichomonas</taxon>
    </lineage>
</organism>
<dbReference type="Gene3D" id="1.20.1640.10">
    <property type="entry name" value="Multidrug efflux transporter AcrB transmembrane domain"/>
    <property type="match status" value="1"/>
</dbReference>
<dbReference type="Proteomes" id="UP000001542">
    <property type="component" value="Unassembled WGS sequence"/>
</dbReference>
<dbReference type="PANTHER" id="PTHR45951:SF3">
    <property type="entry name" value="PROTEIN DISPATCHED"/>
    <property type="match status" value="1"/>
</dbReference>
<keyword evidence="8" id="KW-1185">Reference proteome</keyword>
<keyword evidence="3 6" id="KW-1133">Transmembrane helix</keyword>
<dbReference type="GO" id="GO:0016020">
    <property type="term" value="C:membrane"/>
    <property type="evidence" value="ECO:0007669"/>
    <property type="project" value="UniProtKB-SubCell"/>
</dbReference>
<protein>
    <recommendedName>
        <fullName evidence="9">SSD domain-containing protein</fullName>
    </recommendedName>
</protein>
<dbReference type="PANTHER" id="PTHR45951">
    <property type="entry name" value="PROTEIN DISPATCHED-RELATED"/>
    <property type="match status" value="1"/>
</dbReference>
<sequence length="177" mass="19140">MVTEDMLPKQVFETVVISFAIGAVVIFCSTLRIGYTLMVVYSMSCTCLLIMGIMYITGWSIGTNEAIMISIAAGFCADFIIQPMLAIAHDKSNRSLFGKIQYSLVSFATPVSSALVTTLVAACFLYPCAILLFPPFASFLLGSGVFGILHGFVILPTLIALFSFEKSSKSSNKKDEV</sequence>
<reference evidence="7" key="1">
    <citation type="submission" date="2006-10" db="EMBL/GenBank/DDBJ databases">
        <authorList>
            <person name="Amadeo P."/>
            <person name="Zhao Q."/>
            <person name="Wortman J."/>
            <person name="Fraser-Liggett C."/>
            <person name="Carlton J."/>
        </authorList>
    </citation>
    <scope>NUCLEOTIDE SEQUENCE</scope>
    <source>
        <strain evidence="7">G3</strain>
    </source>
</reference>
<evidence type="ECO:0000256" key="6">
    <source>
        <dbReference type="SAM" id="Phobius"/>
    </source>
</evidence>
<evidence type="ECO:0008006" key="9">
    <source>
        <dbReference type="Google" id="ProtNLM"/>
    </source>
</evidence>
<dbReference type="SMR" id="A2DYE0"/>
<reference evidence="7" key="2">
    <citation type="journal article" date="2007" name="Science">
        <title>Draft genome sequence of the sexually transmitted pathogen Trichomonas vaginalis.</title>
        <authorList>
            <person name="Carlton J.M."/>
            <person name="Hirt R.P."/>
            <person name="Silva J.C."/>
            <person name="Delcher A.L."/>
            <person name="Schatz M."/>
            <person name="Zhao Q."/>
            <person name="Wortman J.R."/>
            <person name="Bidwell S.L."/>
            <person name="Alsmark U.C.M."/>
            <person name="Besteiro S."/>
            <person name="Sicheritz-Ponten T."/>
            <person name="Noel C.J."/>
            <person name="Dacks J.B."/>
            <person name="Foster P.G."/>
            <person name="Simillion C."/>
            <person name="Van de Peer Y."/>
            <person name="Miranda-Saavedra D."/>
            <person name="Barton G.J."/>
            <person name="Westrop G.D."/>
            <person name="Mueller S."/>
            <person name="Dessi D."/>
            <person name="Fiori P.L."/>
            <person name="Ren Q."/>
            <person name="Paulsen I."/>
            <person name="Zhang H."/>
            <person name="Bastida-Corcuera F.D."/>
            <person name="Simoes-Barbosa A."/>
            <person name="Brown M.T."/>
            <person name="Hayes R.D."/>
            <person name="Mukherjee M."/>
            <person name="Okumura C.Y."/>
            <person name="Schneider R."/>
            <person name="Smith A.J."/>
            <person name="Vanacova S."/>
            <person name="Villalvazo M."/>
            <person name="Haas B.J."/>
            <person name="Pertea M."/>
            <person name="Feldblyum T.V."/>
            <person name="Utterback T.R."/>
            <person name="Shu C.L."/>
            <person name="Osoegawa K."/>
            <person name="de Jong P.J."/>
            <person name="Hrdy I."/>
            <person name="Horvathova L."/>
            <person name="Zubacova Z."/>
            <person name="Dolezal P."/>
            <person name="Malik S.B."/>
            <person name="Logsdon J.M. Jr."/>
            <person name="Henze K."/>
            <person name="Gupta A."/>
            <person name="Wang C.C."/>
            <person name="Dunne R.L."/>
            <person name="Upcroft J.A."/>
            <person name="Upcroft P."/>
            <person name="White O."/>
            <person name="Salzberg S.L."/>
            <person name="Tang P."/>
            <person name="Chiu C.-H."/>
            <person name="Lee Y.-S."/>
            <person name="Embley T.M."/>
            <person name="Coombs G.H."/>
            <person name="Mottram J.C."/>
            <person name="Tachezy J."/>
            <person name="Fraser-Liggett C.M."/>
            <person name="Johnson P.J."/>
        </authorList>
    </citation>
    <scope>NUCLEOTIDE SEQUENCE [LARGE SCALE GENOMIC DNA]</scope>
    <source>
        <strain evidence="7">G3</strain>
    </source>
</reference>
<keyword evidence="5" id="KW-0325">Glycoprotein</keyword>
<dbReference type="VEuPathDB" id="TrichDB:TVAGG3_0282010"/>
<evidence type="ECO:0000256" key="5">
    <source>
        <dbReference type="ARBA" id="ARBA00023180"/>
    </source>
</evidence>
<dbReference type="STRING" id="5722.A2DYE0"/>
<evidence type="ECO:0000256" key="3">
    <source>
        <dbReference type="ARBA" id="ARBA00022989"/>
    </source>
</evidence>
<feature type="transmembrane region" description="Helical" evidence="6">
    <location>
        <begin position="100"/>
        <end position="133"/>
    </location>
</feature>
<dbReference type="AlphaFoldDB" id="A2DYE0"/>
<keyword evidence="4 6" id="KW-0472">Membrane</keyword>
<dbReference type="EMBL" id="DS113268">
    <property type="protein sequence ID" value="EAY14617.1"/>
    <property type="molecule type" value="Genomic_DNA"/>
</dbReference>